<sequence length="181" mass="20690">MKKVIEYIQKHTLFFLLLLSLIPLVGYMKSGMPFVDDGQDHVARIANFFAALRDGVIVPRWATNLNWGYGHPVIMFLYPLSSYLGSLFHFLGLSFVDSTKMVFIVATMASVYAMYIWMKEAFNKEAAIIGSILYLFAPYRFVDLYIRGAIGEHVAFIFPPLILYALVKLSKKKKKLSVIFQ</sequence>
<accession>A0A0G1A6I1</accession>
<evidence type="ECO:0000313" key="3">
    <source>
        <dbReference type="Proteomes" id="UP000034371"/>
    </source>
</evidence>
<dbReference type="Proteomes" id="UP000034371">
    <property type="component" value="Unassembled WGS sequence"/>
</dbReference>
<name>A0A0G1A6I1_9BACT</name>
<feature type="transmembrane region" description="Helical" evidence="1">
    <location>
        <begin position="74"/>
        <end position="95"/>
    </location>
</feature>
<evidence type="ECO:0008006" key="4">
    <source>
        <dbReference type="Google" id="ProtNLM"/>
    </source>
</evidence>
<keyword evidence="1" id="KW-0812">Transmembrane</keyword>
<dbReference type="EMBL" id="LCBY01000047">
    <property type="protein sequence ID" value="KKS20948.1"/>
    <property type="molecule type" value="Genomic_DNA"/>
</dbReference>
<gene>
    <name evidence="2" type="ORF">UU78_C0047G0004</name>
</gene>
<keyword evidence="1" id="KW-1133">Transmembrane helix</keyword>
<feature type="transmembrane region" description="Helical" evidence="1">
    <location>
        <begin position="12"/>
        <end position="30"/>
    </location>
</feature>
<evidence type="ECO:0000256" key="1">
    <source>
        <dbReference type="SAM" id="Phobius"/>
    </source>
</evidence>
<feature type="transmembrane region" description="Helical" evidence="1">
    <location>
        <begin position="148"/>
        <end position="167"/>
    </location>
</feature>
<dbReference type="AlphaFoldDB" id="A0A0G1A6I1"/>
<reference evidence="2 3" key="1">
    <citation type="journal article" date="2015" name="Nature">
        <title>rRNA introns, odd ribosomes, and small enigmatic genomes across a large radiation of phyla.</title>
        <authorList>
            <person name="Brown C.T."/>
            <person name="Hug L.A."/>
            <person name="Thomas B.C."/>
            <person name="Sharon I."/>
            <person name="Castelle C.J."/>
            <person name="Singh A."/>
            <person name="Wilkins M.J."/>
            <person name="Williams K.H."/>
            <person name="Banfield J.F."/>
        </authorList>
    </citation>
    <scope>NUCLEOTIDE SEQUENCE [LARGE SCALE GENOMIC DNA]</scope>
</reference>
<proteinExistence type="predicted"/>
<keyword evidence="1" id="KW-0472">Membrane</keyword>
<organism evidence="2 3">
    <name type="scientific">Candidatus Roizmanbacteria bacterium GW2011_GWC2_41_7</name>
    <dbReference type="NCBI Taxonomy" id="1618487"/>
    <lineage>
        <taxon>Bacteria</taxon>
        <taxon>Candidatus Roizmaniibacteriota</taxon>
    </lineage>
</organism>
<protein>
    <recommendedName>
        <fullName evidence="4">Glycosyltransferase RgtA/B/C/D-like domain-containing protein</fullName>
    </recommendedName>
</protein>
<feature type="transmembrane region" description="Helical" evidence="1">
    <location>
        <begin position="101"/>
        <end position="118"/>
    </location>
</feature>
<comment type="caution">
    <text evidence="2">The sequence shown here is derived from an EMBL/GenBank/DDBJ whole genome shotgun (WGS) entry which is preliminary data.</text>
</comment>
<evidence type="ECO:0000313" key="2">
    <source>
        <dbReference type="EMBL" id="KKS20948.1"/>
    </source>
</evidence>